<dbReference type="EMBL" id="JAQIFT010000024">
    <property type="protein sequence ID" value="MDA3731033.1"/>
    <property type="molecule type" value="Genomic_DNA"/>
</dbReference>
<accession>A0AA42DLB8</accession>
<gene>
    <name evidence="1" type="ORF">PBV87_05915</name>
</gene>
<comment type="caution">
    <text evidence="1">The sequence shown here is derived from an EMBL/GenBank/DDBJ whole genome shotgun (WGS) entry which is preliminary data.</text>
</comment>
<keyword evidence="2" id="KW-1185">Reference proteome</keyword>
<dbReference type="RefSeq" id="WP_271011500.1">
    <property type="nucleotide sequence ID" value="NZ_JAQIFT010000024.1"/>
</dbReference>
<dbReference type="InterPro" id="IPR024523">
    <property type="entry name" value="DUF3793"/>
</dbReference>
<proteinExistence type="predicted"/>
<protein>
    <submittedName>
        <fullName evidence="1">DUF3793 family protein</fullName>
    </submittedName>
</protein>
<evidence type="ECO:0000313" key="2">
    <source>
        <dbReference type="Proteomes" id="UP001169242"/>
    </source>
</evidence>
<dbReference type="Proteomes" id="UP001169242">
    <property type="component" value="Unassembled WGS sequence"/>
</dbReference>
<organism evidence="1 2">
    <name type="scientific">Holtiella tumoricola</name>
    <dbReference type="NCBI Taxonomy" id="3018743"/>
    <lineage>
        <taxon>Bacteria</taxon>
        <taxon>Bacillati</taxon>
        <taxon>Bacillota</taxon>
        <taxon>Clostridia</taxon>
        <taxon>Lachnospirales</taxon>
        <taxon>Cellulosilyticaceae</taxon>
        <taxon>Holtiella</taxon>
    </lineage>
</organism>
<name>A0AA42DLB8_9FIRM</name>
<reference evidence="1" key="1">
    <citation type="journal article" date="2023" name="Int. J. Syst. Evol. Microbiol.">
        <title>&lt;i&gt;Holtiella tumoricola&lt;/i&gt; gen. nov. sp. nov., isolated from a human clinical sample.</title>
        <authorList>
            <person name="Allen-Vercoe E."/>
            <person name="Daigneault M.C."/>
            <person name="Vancuren S.J."/>
            <person name="Cochrane K."/>
            <person name="O'Neal L.L."/>
            <person name="Sankaranarayanan K."/>
            <person name="Lawson P.A."/>
        </authorList>
    </citation>
    <scope>NUCLEOTIDE SEQUENCE</scope>
    <source>
        <strain evidence="1">CC70A</strain>
    </source>
</reference>
<dbReference type="Pfam" id="PF12672">
    <property type="entry name" value="DUF3793"/>
    <property type="match status" value="1"/>
</dbReference>
<sequence>MSEEILVTHCSPTLADMKTGNLFNCKCDSECEVKEQIEQWNKVLNPKGVSMTLLRTMRDRALVYVYRPKRLELDMKREEAQCFLRDQGYQNHCTDACIKHLATRLCSCEEFPHEIGLFLGYPIEDVKGFIENKGKNCKCVGYWKVYFDEQEAQRTFEKYRRCTKIYRRKLQEGRSVERLTVSA</sequence>
<evidence type="ECO:0000313" key="1">
    <source>
        <dbReference type="EMBL" id="MDA3731033.1"/>
    </source>
</evidence>
<dbReference type="AlphaFoldDB" id="A0AA42DLB8"/>